<proteinExistence type="predicted"/>
<evidence type="ECO:0000256" key="1">
    <source>
        <dbReference type="SAM" id="MobiDB-lite"/>
    </source>
</evidence>
<name>A0A8H8DHF0_9FUNG</name>
<evidence type="ECO:0000313" key="3">
    <source>
        <dbReference type="Proteomes" id="UP000673691"/>
    </source>
</evidence>
<gene>
    <name evidence="2" type="ORF">BJ554DRAFT_1196</name>
</gene>
<feature type="non-terminal residue" evidence="2">
    <location>
        <position position="1"/>
    </location>
</feature>
<sequence>KKKKKNKKKKQKKNKKKAKEREKKRESERQRKRKVAGARARKRKNDPPAGPRPFNRAQRRSERKFLIFFFSSPCYAPPLCFFAFCFSRKRTQVSYFFFFSSPCYAHRHPSLSLSLFPLPPFPPP</sequence>
<comment type="caution">
    <text evidence="2">The sequence shown here is derived from an EMBL/GenBank/DDBJ whole genome shotgun (WGS) entry which is preliminary data.</text>
</comment>
<keyword evidence="3" id="KW-1185">Reference proteome</keyword>
<organism evidence="2 3">
    <name type="scientific">Olpidium bornovanus</name>
    <dbReference type="NCBI Taxonomy" id="278681"/>
    <lineage>
        <taxon>Eukaryota</taxon>
        <taxon>Fungi</taxon>
        <taxon>Fungi incertae sedis</taxon>
        <taxon>Olpidiomycota</taxon>
        <taxon>Olpidiomycotina</taxon>
        <taxon>Olpidiomycetes</taxon>
        <taxon>Olpidiales</taxon>
        <taxon>Olpidiaceae</taxon>
        <taxon>Olpidium</taxon>
    </lineage>
</organism>
<reference evidence="2 3" key="1">
    <citation type="journal article" name="Sci. Rep.">
        <title>Genome-scale phylogenetic analyses confirm Olpidium as the closest living zoosporic fungus to the non-flagellated, terrestrial fungi.</title>
        <authorList>
            <person name="Chang Y."/>
            <person name="Rochon D."/>
            <person name="Sekimoto S."/>
            <person name="Wang Y."/>
            <person name="Chovatia M."/>
            <person name="Sandor L."/>
            <person name="Salamov A."/>
            <person name="Grigoriev I.V."/>
            <person name="Stajich J.E."/>
            <person name="Spatafora J.W."/>
        </authorList>
    </citation>
    <scope>NUCLEOTIDE SEQUENCE [LARGE SCALE GENOMIC DNA]</scope>
    <source>
        <strain evidence="2">S191</strain>
    </source>
</reference>
<evidence type="ECO:0000313" key="2">
    <source>
        <dbReference type="EMBL" id="KAG5458555.1"/>
    </source>
</evidence>
<dbReference type="AlphaFoldDB" id="A0A8H8DHF0"/>
<feature type="compositionally biased region" description="Basic and acidic residues" evidence="1">
    <location>
        <begin position="19"/>
        <end position="29"/>
    </location>
</feature>
<dbReference type="Proteomes" id="UP000673691">
    <property type="component" value="Unassembled WGS sequence"/>
</dbReference>
<dbReference type="EMBL" id="JAEFCI010008302">
    <property type="protein sequence ID" value="KAG5458555.1"/>
    <property type="molecule type" value="Genomic_DNA"/>
</dbReference>
<feature type="region of interest" description="Disordered" evidence="1">
    <location>
        <begin position="1"/>
        <end position="58"/>
    </location>
</feature>
<feature type="compositionally biased region" description="Basic residues" evidence="1">
    <location>
        <begin position="1"/>
        <end position="18"/>
    </location>
</feature>
<accession>A0A8H8DHF0</accession>
<feature type="compositionally biased region" description="Basic residues" evidence="1">
    <location>
        <begin position="30"/>
        <end position="44"/>
    </location>
</feature>
<protein>
    <submittedName>
        <fullName evidence="2">Uncharacterized protein</fullName>
    </submittedName>
</protein>